<evidence type="ECO:0000313" key="4">
    <source>
        <dbReference type="Proteomes" id="UP000771749"/>
    </source>
</evidence>
<dbReference type="InterPro" id="IPR050553">
    <property type="entry name" value="Thioredoxin_ResA/DsbE_sf"/>
</dbReference>
<dbReference type="AlphaFoldDB" id="A0A940DQW3"/>
<dbReference type="InterPro" id="IPR000866">
    <property type="entry name" value="AhpC/TSA"/>
</dbReference>
<dbReference type="GO" id="GO:0016209">
    <property type="term" value="F:antioxidant activity"/>
    <property type="evidence" value="ECO:0007669"/>
    <property type="project" value="InterPro"/>
</dbReference>
<evidence type="ECO:0000313" key="3">
    <source>
        <dbReference type="EMBL" id="MBO8454022.1"/>
    </source>
</evidence>
<proteinExistence type="predicted"/>
<dbReference type="InterPro" id="IPR036249">
    <property type="entry name" value="Thioredoxin-like_sf"/>
</dbReference>
<comment type="caution">
    <text evidence="3">The sequence shown here is derived from an EMBL/GenBank/DDBJ whole genome shotgun (WGS) entry which is preliminary data.</text>
</comment>
<sequence>MRRGLLHLFLCCTAAVLSISSAAAEADSSVTGIDEKLKEYLSAIRTEPVNVQCGEADFLISACTDSLVRQNVAESIFRYYLSSGVMGLEAVAIHVYDRWFRDGTIKMGSPEESLAARIFSEFNRQSLIGMKAPGMSLRDTSGNTVTVCGTGRWSILYFYDTGCPACIAETAMLENILENDNFDADLYAIYTQDNKEKWTEWTSAHFRLSAGNTRVFHLWDPDMSSGFQMKYGILETPRIFLVDPDGIICGRGLDSAALEELLGRLLSPPSPEYYGSEASARFYDRVFAADGGSISCGDITGIADHIAERTLEDAHDTLLFKQMTGDLLYYLPTKRGREYRCAEEYLIKRHILGRGDIWHTPDDSLKVIGFAEINMELLGRAAAGSRIPDIKVRGTLKSASGTKVREISLRKLRNDRTFIIFHTAGCEICRGEIAAADSLIAAERMSGKGRPRGTGVFLVDMDEIAGSCPETASLLLDAFDLTVLPYITEVDRKGIIRGKYMSLRNL</sequence>
<gene>
    <name evidence="3" type="ORF">IAC07_04780</name>
</gene>
<dbReference type="SUPFAM" id="SSF52833">
    <property type="entry name" value="Thioredoxin-like"/>
    <property type="match status" value="2"/>
</dbReference>
<keyword evidence="1" id="KW-0732">Signal</keyword>
<dbReference type="EMBL" id="JADIMJ010000071">
    <property type="protein sequence ID" value="MBO8454022.1"/>
    <property type="molecule type" value="Genomic_DNA"/>
</dbReference>
<dbReference type="Proteomes" id="UP000771749">
    <property type="component" value="Unassembled WGS sequence"/>
</dbReference>
<evidence type="ECO:0000256" key="1">
    <source>
        <dbReference type="SAM" id="SignalP"/>
    </source>
</evidence>
<name>A0A940DQW3_9BACT</name>
<reference evidence="3" key="2">
    <citation type="journal article" date="2021" name="PeerJ">
        <title>Extensive microbial diversity within the chicken gut microbiome revealed by metagenomics and culture.</title>
        <authorList>
            <person name="Gilroy R."/>
            <person name="Ravi A."/>
            <person name="Getino M."/>
            <person name="Pursley I."/>
            <person name="Horton D.L."/>
            <person name="Alikhan N.F."/>
            <person name="Baker D."/>
            <person name="Gharbi K."/>
            <person name="Hall N."/>
            <person name="Watson M."/>
            <person name="Adriaenssens E.M."/>
            <person name="Foster-Nyarko E."/>
            <person name="Jarju S."/>
            <person name="Secka A."/>
            <person name="Antonio M."/>
            <person name="Oren A."/>
            <person name="Chaudhuri R.R."/>
            <person name="La Ragione R."/>
            <person name="Hildebrand F."/>
            <person name="Pallen M.J."/>
        </authorList>
    </citation>
    <scope>NUCLEOTIDE SEQUENCE</scope>
    <source>
        <strain evidence="3">F1-3629</strain>
    </source>
</reference>
<feature type="chain" id="PRO_5036768240" evidence="1">
    <location>
        <begin position="24"/>
        <end position="506"/>
    </location>
</feature>
<feature type="domain" description="Thioredoxin" evidence="2">
    <location>
        <begin position="126"/>
        <end position="270"/>
    </location>
</feature>
<accession>A0A940DQW3</accession>
<feature type="signal peptide" evidence="1">
    <location>
        <begin position="1"/>
        <end position="23"/>
    </location>
</feature>
<dbReference type="Pfam" id="PF00578">
    <property type="entry name" value="AhpC-TSA"/>
    <property type="match status" value="1"/>
</dbReference>
<reference evidence="3" key="1">
    <citation type="submission" date="2020-10" db="EMBL/GenBank/DDBJ databases">
        <authorList>
            <person name="Gilroy R."/>
        </authorList>
    </citation>
    <scope>NUCLEOTIDE SEQUENCE</scope>
    <source>
        <strain evidence="3">F1-3629</strain>
    </source>
</reference>
<dbReference type="InterPro" id="IPR013766">
    <property type="entry name" value="Thioredoxin_domain"/>
</dbReference>
<dbReference type="PROSITE" id="PS51352">
    <property type="entry name" value="THIOREDOXIN_2"/>
    <property type="match status" value="1"/>
</dbReference>
<dbReference type="Gene3D" id="3.40.30.10">
    <property type="entry name" value="Glutaredoxin"/>
    <property type="match status" value="1"/>
</dbReference>
<protein>
    <submittedName>
        <fullName evidence="3">Redoxin domain-containing protein</fullName>
    </submittedName>
</protein>
<dbReference type="PANTHER" id="PTHR42852:SF17">
    <property type="entry name" value="THIOREDOXIN-LIKE PROTEIN HI_1115"/>
    <property type="match status" value="1"/>
</dbReference>
<organism evidence="3 4">
    <name type="scientific">Candidatus Cryptobacteroides gallistercoris</name>
    <dbReference type="NCBI Taxonomy" id="2840765"/>
    <lineage>
        <taxon>Bacteria</taxon>
        <taxon>Pseudomonadati</taxon>
        <taxon>Bacteroidota</taxon>
        <taxon>Bacteroidia</taxon>
        <taxon>Bacteroidales</taxon>
        <taxon>Candidatus Cryptobacteroides</taxon>
    </lineage>
</organism>
<dbReference type="GO" id="GO:0016491">
    <property type="term" value="F:oxidoreductase activity"/>
    <property type="evidence" value="ECO:0007669"/>
    <property type="project" value="InterPro"/>
</dbReference>
<evidence type="ECO:0000259" key="2">
    <source>
        <dbReference type="PROSITE" id="PS51352"/>
    </source>
</evidence>
<dbReference type="PANTHER" id="PTHR42852">
    <property type="entry name" value="THIOL:DISULFIDE INTERCHANGE PROTEIN DSBE"/>
    <property type="match status" value="1"/>
</dbReference>